<proteinExistence type="predicted"/>
<organism evidence="1">
    <name type="scientific">Rhizophora mucronata</name>
    <name type="common">Asiatic mangrove</name>
    <dbReference type="NCBI Taxonomy" id="61149"/>
    <lineage>
        <taxon>Eukaryota</taxon>
        <taxon>Viridiplantae</taxon>
        <taxon>Streptophyta</taxon>
        <taxon>Embryophyta</taxon>
        <taxon>Tracheophyta</taxon>
        <taxon>Spermatophyta</taxon>
        <taxon>Magnoliopsida</taxon>
        <taxon>eudicotyledons</taxon>
        <taxon>Gunneridae</taxon>
        <taxon>Pentapetalae</taxon>
        <taxon>rosids</taxon>
        <taxon>fabids</taxon>
        <taxon>Malpighiales</taxon>
        <taxon>Rhizophoraceae</taxon>
        <taxon>Rhizophora</taxon>
    </lineage>
</organism>
<name>A0A2P2PTL6_RHIMU</name>
<reference evidence="1" key="1">
    <citation type="submission" date="2018-02" db="EMBL/GenBank/DDBJ databases">
        <title>Rhizophora mucronata_Transcriptome.</title>
        <authorList>
            <person name="Meera S.P."/>
            <person name="Sreeshan A."/>
            <person name="Augustine A."/>
        </authorList>
    </citation>
    <scope>NUCLEOTIDE SEQUENCE</scope>
    <source>
        <tissue evidence="1">Leaf</tissue>
    </source>
</reference>
<protein>
    <submittedName>
        <fullName evidence="1">Uncharacterized protein</fullName>
    </submittedName>
</protein>
<dbReference type="AlphaFoldDB" id="A0A2P2PTL6"/>
<sequence length="28" mass="2872">MVPALLCCIISFSPSNVSASSRDSVSSN</sequence>
<accession>A0A2P2PTL6</accession>
<evidence type="ECO:0000313" key="1">
    <source>
        <dbReference type="EMBL" id="MBX58045.1"/>
    </source>
</evidence>
<dbReference type="EMBL" id="GGEC01077561">
    <property type="protein sequence ID" value="MBX58045.1"/>
    <property type="molecule type" value="Transcribed_RNA"/>
</dbReference>